<evidence type="ECO:0000313" key="4">
    <source>
        <dbReference type="EMBL" id="KAK4174753.1"/>
    </source>
</evidence>
<feature type="compositionally biased region" description="Basic and acidic residues" evidence="2">
    <location>
        <begin position="18"/>
        <end position="36"/>
    </location>
</feature>
<dbReference type="Proteomes" id="UP001302321">
    <property type="component" value="Unassembled WGS sequence"/>
</dbReference>
<feature type="coiled-coil region" evidence="1">
    <location>
        <begin position="766"/>
        <end position="807"/>
    </location>
</feature>
<evidence type="ECO:0000313" key="5">
    <source>
        <dbReference type="Proteomes" id="UP001302321"/>
    </source>
</evidence>
<feature type="transmembrane region" description="Helical" evidence="3">
    <location>
        <begin position="489"/>
        <end position="511"/>
    </location>
</feature>
<feature type="region of interest" description="Disordered" evidence="2">
    <location>
        <begin position="952"/>
        <end position="987"/>
    </location>
</feature>
<evidence type="ECO:0000256" key="2">
    <source>
        <dbReference type="SAM" id="MobiDB-lite"/>
    </source>
</evidence>
<reference evidence="4" key="1">
    <citation type="journal article" date="2023" name="Mol. Phylogenet. Evol.">
        <title>Genome-scale phylogeny and comparative genomics of the fungal order Sordariales.</title>
        <authorList>
            <person name="Hensen N."/>
            <person name="Bonometti L."/>
            <person name="Westerberg I."/>
            <person name="Brannstrom I.O."/>
            <person name="Guillou S."/>
            <person name="Cros-Aarteil S."/>
            <person name="Calhoun S."/>
            <person name="Haridas S."/>
            <person name="Kuo A."/>
            <person name="Mondo S."/>
            <person name="Pangilinan J."/>
            <person name="Riley R."/>
            <person name="LaButti K."/>
            <person name="Andreopoulos B."/>
            <person name="Lipzen A."/>
            <person name="Chen C."/>
            <person name="Yan M."/>
            <person name="Daum C."/>
            <person name="Ng V."/>
            <person name="Clum A."/>
            <person name="Steindorff A."/>
            <person name="Ohm R.A."/>
            <person name="Martin F."/>
            <person name="Silar P."/>
            <person name="Natvig D.O."/>
            <person name="Lalanne C."/>
            <person name="Gautier V."/>
            <person name="Ament-Velasquez S.L."/>
            <person name="Kruys A."/>
            <person name="Hutchinson M.I."/>
            <person name="Powell A.J."/>
            <person name="Barry K."/>
            <person name="Miller A.N."/>
            <person name="Grigoriev I.V."/>
            <person name="Debuchy R."/>
            <person name="Gladieux P."/>
            <person name="Hiltunen Thoren M."/>
            <person name="Johannesson H."/>
        </authorList>
    </citation>
    <scope>NUCLEOTIDE SEQUENCE</scope>
    <source>
        <strain evidence="4">CBS 892.96</strain>
    </source>
</reference>
<comment type="caution">
    <text evidence="4">The sequence shown here is derived from an EMBL/GenBank/DDBJ whole genome shotgun (WGS) entry which is preliminary data.</text>
</comment>
<gene>
    <name evidence="4" type="ORF">QBC36DRAFT_356515</name>
</gene>
<name>A0AAN6W3K1_9PEZI</name>
<evidence type="ECO:0000256" key="3">
    <source>
        <dbReference type="SAM" id="Phobius"/>
    </source>
</evidence>
<protein>
    <submittedName>
        <fullName evidence="4">Uncharacterized protein</fullName>
    </submittedName>
</protein>
<keyword evidence="3" id="KW-0472">Membrane</keyword>
<sequence>MDSPGPYLRGGKTPRGSPEPRRTFSHHENNTPEQHRSAGHHHHPSRQQNEPTVISEEIKLPKRDILALKAVAQVLIESKYELPDSLRYKVGSLETKVKPKLPSDYKKYFQRNDTDPEVLNQRANKLAIHEPLVRVYGDPQRDPADAAKDGRVLDGARSWFEKVVLRQTRIRSFGRDIGAELLGKGPGAWRPTQLAFNFPRPTDGSEIGNEWFGAVWQDLYLKASHFAEEYFGEGLGFGEAEPNGGDIWDGQNTQGVWKGIGAKKNLVWFISQVARQDNALDGGWDVLLAKAVQRKLVVTGVLAKLLERQVFDELLFGADGEAKEMLEGQDKVLEQAEGYRRTRLRAESIDTYMRDRELTPLFWEHVDMLSIQITTLFMPLLKLMDQNFNNSRAKSLQGFHQKIHDIAAQAAYLSLHMALSKDIFRLSAPFLGQAWTVDQNHVDGRVFDASRKAVAYREEQERHKWETERGIYKADPEIYIPEPTPGDKFAALGFYGVLWTVLGFLPSLLYYRVKSYGVFPTWDSKPGVTDKVWRSPPYLAKVQIVVWPKCERYGLMGEIDPELKTSRNGESISTLLQSQVVYYQGRADPHGEAAEGVPTLFDWLKHKKSLLYKVWWDRLVKLGFILLAFSLLSGLVPVLWVIPKVCLALVKLLVLVILDTILQILTLGIFAAKIILFLLSALWHTILLWVGFEFPGASYGQSEGWVWRSPSFAGRKIVYEGFNIGVGRTEIAVPAYERQTYTIPWFGWGSRGVKERKPDYLDEILGTDFEKRQKELEEEKEKARQRARKRAKELERLQRERDLKEDEGGIEITKVVDAVFPGPITPPPSSSKMRITLKRSWTRKGEEPGPEVWEEHTPGYFELLTEKAKKLPVFKSPKVKVKEKMEEHKRLAEWRKAKTKQGMEDKEEGEWKRYVKPDWLAWFGGATEEELRLQEEERLAFEAAQEVARREKETRVGRKKKKEEVRMKRPREAEAKEKKEPEEMQRKERELELEMVRRKAEQKPRAAPVKVRPAFKKAFEKWWETMVGDLGLGWKPIDWRISFYVPTVVHKAENEDKL</sequence>
<keyword evidence="5" id="KW-1185">Reference proteome</keyword>
<organism evidence="4 5">
    <name type="scientific">Triangularia setosa</name>
    <dbReference type="NCBI Taxonomy" id="2587417"/>
    <lineage>
        <taxon>Eukaryota</taxon>
        <taxon>Fungi</taxon>
        <taxon>Dikarya</taxon>
        <taxon>Ascomycota</taxon>
        <taxon>Pezizomycotina</taxon>
        <taxon>Sordariomycetes</taxon>
        <taxon>Sordariomycetidae</taxon>
        <taxon>Sordariales</taxon>
        <taxon>Podosporaceae</taxon>
        <taxon>Triangularia</taxon>
    </lineage>
</organism>
<evidence type="ECO:0000256" key="1">
    <source>
        <dbReference type="SAM" id="Coils"/>
    </source>
</evidence>
<dbReference type="EMBL" id="MU866265">
    <property type="protein sequence ID" value="KAK4174753.1"/>
    <property type="molecule type" value="Genomic_DNA"/>
</dbReference>
<feature type="transmembrane region" description="Helical" evidence="3">
    <location>
        <begin position="648"/>
        <end position="667"/>
    </location>
</feature>
<feature type="transmembrane region" description="Helical" evidence="3">
    <location>
        <begin position="674"/>
        <end position="692"/>
    </location>
</feature>
<feature type="region of interest" description="Disordered" evidence="2">
    <location>
        <begin position="1"/>
        <end position="51"/>
    </location>
</feature>
<keyword evidence="3" id="KW-0812">Transmembrane</keyword>
<keyword evidence="1" id="KW-0175">Coiled coil</keyword>
<keyword evidence="3" id="KW-1133">Transmembrane helix</keyword>
<feature type="transmembrane region" description="Helical" evidence="3">
    <location>
        <begin position="619"/>
        <end position="642"/>
    </location>
</feature>
<dbReference type="AlphaFoldDB" id="A0AAN6W3K1"/>
<accession>A0AAN6W3K1</accession>
<reference evidence="4" key="2">
    <citation type="submission" date="2023-05" db="EMBL/GenBank/DDBJ databases">
        <authorList>
            <consortium name="Lawrence Berkeley National Laboratory"/>
            <person name="Steindorff A."/>
            <person name="Hensen N."/>
            <person name="Bonometti L."/>
            <person name="Westerberg I."/>
            <person name="Brannstrom I.O."/>
            <person name="Guillou S."/>
            <person name="Cros-Aarteil S."/>
            <person name="Calhoun S."/>
            <person name="Haridas S."/>
            <person name="Kuo A."/>
            <person name="Mondo S."/>
            <person name="Pangilinan J."/>
            <person name="Riley R."/>
            <person name="Labutti K."/>
            <person name="Andreopoulos B."/>
            <person name="Lipzen A."/>
            <person name="Chen C."/>
            <person name="Yanf M."/>
            <person name="Daum C."/>
            <person name="Ng V."/>
            <person name="Clum A."/>
            <person name="Ohm R."/>
            <person name="Martin F."/>
            <person name="Silar P."/>
            <person name="Natvig D."/>
            <person name="Lalanne C."/>
            <person name="Gautier V."/>
            <person name="Ament-Velasquez S.L."/>
            <person name="Kruys A."/>
            <person name="Hutchinson M.I."/>
            <person name="Powell A.J."/>
            <person name="Barry K."/>
            <person name="Miller A.N."/>
            <person name="Grigoriev I.V."/>
            <person name="Debuchy R."/>
            <person name="Gladieux P."/>
            <person name="Thoren M.H."/>
            <person name="Johannesson H."/>
        </authorList>
    </citation>
    <scope>NUCLEOTIDE SEQUENCE</scope>
    <source>
        <strain evidence="4">CBS 892.96</strain>
    </source>
</reference>
<proteinExistence type="predicted"/>